<dbReference type="SUPFAM" id="SSF50610">
    <property type="entry name" value="mu transposase, C-terminal domain"/>
    <property type="match status" value="1"/>
</dbReference>
<reference evidence="3" key="1">
    <citation type="submission" date="2015-07" db="EMBL/GenBank/DDBJ databases">
        <title>Near-Complete Genome Sequence of the Cellulolytic Bacterium Bacteroides (Pseudobacteroides) cellulosolvens ATCC 35603.</title>
        <authorList>
            <person name="Dassa B."/>
            <person name="Utturkar S.M."/>
            <person name="Klingeman D.M."/>
            <person name="Hurt R.A."/>
            <person name="Keller M."/>
            <person name="Xu J."/>
            <person name="Reddy Y.H.K."/>
            <person name="Borovok I."/>
            <person name="Grinberg I.R."/>
            <person name="Lamed R."/>
            <person name="Zhivin O."/>
            <person name="Bayer E.A."/>
            <person name="Brown S.D."/>
        </authorList>
    </citation>
    <scope>NUCLEOTIDE SEQUENCE [LARGE SCALE GENOMIC DNA]</scope>
    <source>
        <strain evidence="3">DSM 2933</strain>
    </source>
</reference>
<dbReference type="Gene3D" id="3.30.420.10">
    <property type="entry name" value="Ribonuclease H-like superfamily/Ribonuclease H"/>
    <property type="match status" value="1"/>
</dbReference>
<organism evidence="2 3">
    <name type="scientific">Pseudobacteroides cellulosolvens ATCC 35603 = DSM 2933</name>
    <dbReference type="NCBI Taxonomy" id="398512"/>
    <lineage>
        <taxon>Bacteria</taxon>
        <taxon>Bacillati</taxon>
        <taxon>Bacillota</taxon>
        <taxon>Clostridia</taxon>
        <taxon>Eubacteriales</taxon>
        <taxon>Oscillospiraceae</taxon>
        <taxon>Pseudobacteroides</taxon>
    </lineage>
</organism>
<dbReference type="SUPFAM" id="SSF53098">
    <property type="entry name" value="Ribonuclease H-like"/>
    <property type="match status" value="1"/>
</dbReference>
<feature type="domain" description="Integrase catalytic" evidence="1">
    <location>
        <begin position="157"/>
        <end position="345"/>
    </location>
</feature>
<comment type="caution">
    <text evidence="2">The sequence shown here is derived from an EMBL/GenBank/DDBJ whole genome shotgun (WGS) entry which is preliminary data.</text>
</comment>
<keyword evidence="3" id="KW-1185">Reference proteome</keyword>
<dbReference type="EMBL" id="LGTC01000001">
    <property type="protein sequence ID" value="KNY27678.1"/>
    <property type="molecule type" value="Genomic_DNA"/>
</dbReference>
<protein>
    <submittedName>
        <fullName evidence="2">Transposase-like Mu</fullName>
    </submittedName>
</protein>
<dbReference type="PATRIC" id="fig|398512.5.peg.3094"/>
<gene>
    <name evidence="2" type="ORF">Bccel_2949</name>
</gene>
<dbReference type="InterPro" id="IPR015126">
    <property type="entry name" value="Mu_I-gamma"/>
</dbReference>
<dbReference type="Pfam" id="PF00665">
    <property type="entry name" value="rve"/>
    <property type="match status" value="1"/>
</dbReference>
<accession>A0A0L6JPG5</accession>
<dbReference type="Gene3D" id="1.10.10.60">
    <property type="entry name" value="Homeodomain-like"/>
    <property type="match status" value="1"/>
</dbReference>
<evidence type="ECO:0000313" key="3">
    <source>
        <dbReference type="Proteomes" id="UP000036923"/>
    </source>
</evidence>
<dbReference type="PANTHER" id="PTHR35004:SF6">
    <property type="entry name" value="TRANSPOSASE"/>
    <property type="match status" value="1"/>
</dbReference>
<dbReference type="Pfam" id="PF09299">
    <property type="entry name" value="Mu-transpos_C"/>
    <property type="match status" value="1"/>
</dbReference>
<dbReference type="GO" id="GO:0015074">
    <property type="term" value="P:DNA integration"/>
    <property type="evidence" value="ECO:0007669"/>
    <property type="project" value="InterPro"/>
</dbReference>
<evidence type="ECO:0000313" key="2">
    <source>
        <dbReference type="EMBL" id="KNY27678.1"/>
    </source>
</evidence>
<dbReference type="RefSeq" id="WP_036944713.1">
    <property type="nucleotide sequence ID" value="NZ_JQKC01000034.1"/>
</dbReference>
<dbReference type="eggNOG" id="COG2801">
    <property type="taxonomic scope" value="Bacteria"/>
</dbReference>
<dbReference type="Pfam" id="PF09039">
    <property type="entry name" value="HTH_Tnp_Mu_2"/>
    <property type="match status" value="1"/>
</dbReference>
<dbReference type="InterPro" id="IPR001584">
    <property type="entry name" value="Integrase_cat-core"/>
</dbReference>
<dbReference type="PANTHER" id="PTHR35004">
    <property type="entry name" value="TRANSPOSASE RV3428C-RELATED"/>
    <property type="match status" value="1"/>
</dbReference>
<name>A0A0L6JPG5_9FIRM</name>
<proteinExistence type="predicted"/>
<dbReference type="PROSITE" id="PS50994">
    <property type="entry name" value="INTEGRASE"/>
    <property type="match status" value="1"/>
</dbReference>
<dbReference type="InterPro" id="IPR036397">
    <property type="entry name" value="RNaseH_sf"/>
</dbReference>
<dbReference type="Proteomes" id="UP000036923">
    <property type="component" value="Unassembled WGS sequence"/>
</dbReference>
<dbReference type="InterPro" id="IPR012337">
    <property type="entry name" value="RNaseH-like_sf"/>
</dbReference>
<evidence type="ECO:0000259" key="1">
    <source>
        <dbReference type="PROSITE" id="PS50994"/>
    </source>
</evidence>
<dbReference type="GO" id="GO:0003676">
    <property type="term" value="F:nucleic acid binding"/>
    <property type="evidence" value="ECO:0007669"/>
    <property type="project" value="InterPro"/>
</dbReference>
<dbReference type="AlphaFoldDB" id="A0A0L6JPG5"/>
<dbReference type="STRING" id="398512.Bccel_2949"/>
<dbReference type="InterPro" id="IPR015378">
    <property type="entry name" value="Transposase-like_Mu_C"/>
</dbReference>
<sequence>MNTERNVNIIDLTETERNEALESYRIIKPFIEDNIPLVKVAEESSKSYRTLLRWVDKYRKYGLSGLATKRRADSGRHRKVKDELKLFIEGLVLTKPQPSIAAIYRNVVSLSKQKGWHTPGYKTVYNIVKNIDPALITLAQEGSKAYSNKYDLLYKRKSTYPNEIWQADHSLLDIWLVDDNGKHRRPWLTIIMDDYSRAIAGYYLTFQNPCVQNTSLALRQAIWYKSDSKWHVCGIPDTFYTDHGSDFTSIHLEQVSADIKMRLIFSIAGVPRGRGIIERFFQTVNQLFLCHLSGYMPEGQYPEKPPTMKIGELEILLKEFIIENYNYRVHSETKMPPQQLWQRDSFIPQLPDSLEKLDLLLLNEAKPRKVHPDGIHFQNFKYVDPNLAAYVGVNVTIRYDPRDIAEIRVFYDNSFICRAISQEIANQTISLKDIIRARNKRRKQLQREIKTRNEIIELLLDANNEESRKNCIIEPVEKPNDVQSQIKPGKKLKRYFNE</sequence>
<dbReference type="InterPro" id="IPR009004">
    <property type="entry name" value="Transposase_Mu_C"/>
</dbReference>
<dbReference type="SUPFAM" id="SSF46689">
    <property type="entry name" value="Homeodomain-like"/>
    <property type="match status" value="1"/>
</dbReference>
<dbReference type="InterPro" id="IPR009057">
    <property type="entry name" value="Homeodomain-like_sf"/>
</dbReference>